<feature type="region of interest" description="Disordered" evidence="1">
    <location>
        <begin position="60"/>
        <end position="86"/>
    </location>
</feature>
<proteinExistence type="predicted"/>
<sequence length="175" mass="19017">MQVALLPVLREQPFFHHASSFVMPSRIATGPTRCMIERCEHFAKVKGMCLTHSRNTSVACHHSPSPAPSSASSSPRTSPSDAKLKLKNRNRKCRTEACLSYARSGGYCTRHGGGRKCKVDSCGTASQTGGYCRLHGGGSRCRVSNCQQFARIRGLCLHHNRGGVPDATASPRDFQ</sequence>
<protein>
    <submittedName>
        <fullName evidence="2">Uncharacterized protein</fullName>
    </submittedName>
</protein>
<evidence type="ECO:0000256" key="1">
    <source>
        <dbReference type="SAM" id="MobiDB-lite"/>
    </source>
</evidence>
<name>A0A6G0XUG1_9STRA</name>
<dbReference type="VEuPathDB" id="FungiDB:AeMF1_012470"/>
<keyword evidence="3" id="KW-1185">Reference proteome</keyword>
<evidence type="ECO:0000313" key="3">
    <source>
        <dbReference type="Proteomes" id="UP000481153"/>
    </source>
</evidence>
<dbReference type="EMBL" id="VJMJ01000009">
    <property type="protein sequence ID" value="KAF0744311.1"/>
    <property type="molecule type" value="Genomic_DNA"/>
</dbReference>
<gene>
    <name evidence="2" type="ORF">Ae201684_000799</name>
</gene>
<accession>A0A6G0XUG1</accession>
<dbReference type="Proteomes" id="UP000481153">
    <property type="component" value="Unassembled WGS sequence"/>
</dbReference>
<dbReference type="AlphaFoldDB" id="A0A6G0XUG1"/>
<evidence type="ECO:0000313" key="2">
    <source>
        <dbReference type="EMBL" id="KAF0744311.1"/>
    </source>
</evidence>
<dbReference type="PANTHER" id="PTHR31827">
    <property type="entry name" value="EMB|CAB89363.1"/>
    <property type="match status" value="1"/>
</dbReference>
<organism evidence="2 3">
    <name type="scientific">Aphanomyces euteiches</name>
    <dbReference type="NCBI Taxonomy" id="100861"/>
    <lineage>
        <taxon>Eukaryota</taxon>
        <taxon>Sar</taxon>
        <taxon>Stramenopiles</taxon>
        <taxon>Oomycota</taxon>
        <taxon>Saprolegniomycetes</taxon>
        <taxon>Saprolegniales</taxon>
        <taxon>Verrucalvaceae</taxon>
        <taxon>Aphanomyces</taxon>
    </lineage>
</organism>
<feature type="compositionally biased region" description="Low complexity" evidence="1">
    <location>
        <begin position="68"/>
        <end position="80"/>
    </location>
</feature>
<dbReference type="PANTHER" id="PTHR31827:SF1">
    <property type="entry name" value="EMB|CAB89363.1"/>
    <property type="match status" value="1"/>
</dbReference>
<comment type="caution">
    <text evidence="2">The sequence shown here is derived from an EMBL/GenBank/DDBJ whole genome shotgun (WGS) entry which is preliminary data.</text>
</comment>
<reference evidence="2 3" key="1">
    <citation type="submission" date="2019-07" db="EMBL/GenBank/DDBJ databases">
        <title>Genomics analysis of Aphanomyces spp. identifies a new class of oomycete effector associated with host adaptation.</title>
        <authorList>
            <person name="Gaulin E."/>
        </authorList>
    </citation>
    <scope>NUCLEOTIDE SEQUENCE [LARGE SCALE GENOMIC DNA]</scope>
    <source>
        <strain evidence="2 3">ATCC 201684</strain>
    </source>
</reference>